<keyword evidence="1" id="KW-0663">Pyridoxal phosphate</keyword>
<organism evidence="3 4">
    <name type="scientific">Helicobacter anseris</name>
    <dbReference type="NCBI Taxonomy" id="375926"/>
    <lineage>
        <taxon>Bacteria</taxon>
        <taxon>Pseudomonadati</taxon>
        <taxon>Campylobacterota</taxon>
        <taxon>Epsilonproteobacteria</taxon>
        <taxon>Campylobacterales</taxon>
        <taxon>Helicobacteraceae</taxon>
        <taxon>Helicobacter</taxon>
    </lineage>
</organism>
<sequence length="443" mass="50216">MKDFVDFAFRPLIDGFYEDKISSLREQIILKKDTYYFDWTASGLANSLIENRITEILPFYANTHSNSATSAMMMQKLYDESKKVIKNSLGLSDDFVLIACGSGSTSAIKKFQELLGIYIPPEAKKFVEIKQDLLPIVVVGSFEHHSNEVSFREGLCEFYRIPLCDNLDFDLLYFEEVLKRNENRKIIFSCNLISNVTGNLAPYQELIDLARKYKCIIALDMATSSTDYVIDSKNFDACFLSPHKLLGGIGSCGILCIRESFIDVANAPTFAGGGVVSYVDRKTQIYSLDKHIREEAGTPPILQLFKAALAYKLRDEVGIEFIAQRKRVLMRLLMQKLKSLKGIKIYGKEEHLGIVSFNILGVSPFELAYFLSKHYKIQTRAGCSCAGPYGHDLLELQDGVYRGEKDPYGWLRISIHYTHTLQDIEYLFEVLKKAIGILNPKLV</sequence>
<dbReference type="PANTHER" id="PTHR43586:SF8">
    <property type="entry name" value="CYSTEINE DESULFURASE 1, CHLOROPLASTIC"/>
    <property type="match status" value="1"/>
</dbReference>
<evidence type="ECO:0000259" key="2">
    <source>
        <dbReference type="Pfam" id="PF00266"/>
    </source>
</evidence>
<keyword evidence="3" id="KW-0032">Aminotransferase</keyword>
<comment type="caution">
    <text evidence="3">The sequence shown here is derived from an EMBL/GenBank/DDBJ whole genome shotgun (WGS) entry which is preliminary data.</text>
</comment>
<dbReference type="RefSeq" id="WP_115579158.1">
    <property type="nucleotide sequence ID" value="NZ_NXLX01000011.1"/>
</dbReference>
<dbReference type="InterPro" id="IPR000192">
    <property type="entry name" value="Aminotrans_V_dom"/>
</dbReference>
<evidence type="ECO:0000313" key="4">
    <source>
        <dbReference type="Proteomes" id="UP000256695"/>
    </source>
</evidence>
<dbReference type="AlphaFoldDB" id="A0A3D8J758"/>
<protein>
    <submittedName>
        <fullName evidence="3">Aminotransferase</fullName>
    </submittedName>
</protein>
<feature type="domain" description="Aminotransferase class V" evidence="2">
    <location>
        <begin position="36"/>
        <end position="427"/>
    </location>
</feature>
<dbReference type="EMBL" id="NXLX01000011">
    <property type="protein sequence ID" value="RDU73268.1"/>
    <property type="molecule type" value="Genomic_DNA"/>
</dbReference>
<dbReference type="Pfam" id="PF00266">
    <property type="entry name" value="Aminotran_5"/>
    <property type="match status" value="1"/>
</dbReference>
<proteinExistence type="predicted"/>
<dbReference type="Proteomes" id="UP000256695">
    <property type="component" value="Unassembled WGS sequence"/>
</dbReference>
<keyword evidence="4" id="KW-1185">Reference proteome</keyword>
<dbReference type="InterPro" id="IPR015422">
    <property type="entry name" value="PyrdxlP-dep_Trfase_small"/>
</dbReference>
<keyword evidence="3" id="KW-0808">Transferase</keyword>
<dbReference type="Gene3D" id="3.40.640.10">
    <property type="entry name" value="Type I PLP-dependent aspartate aminotransferase-like (Major domain)"/>
    <property type="match status" value="1"/>
</dbReference>
<dbReference type="InterPro" id="IPR015424">
    <property type="entry name" value="PyrdxlP-dep_Trfase"/>
</dbReference>
<evidence type="ECO:0000256" key="1">
    <source>
        <dbReference type="ARBA" id="ARBA00022898"/>
    </source>
</evidence>
<dbReference type="PANTHER" id="PTHR43586">
    <property type="entry name" value="CYSTEINE DESULFURASE"/>
    <property type="match status" value="1"/>
</dbReference>
<accession>A0A3D8J758</accession>
<dbReference type="Gene3D" id="3.90.1150.10">
    <property type="entry name" value="Aspartate Aminotransferase, domain 1"/>
    <property type="match status" value="1"/>
</dbReference>
<dbReference type="SUPFAM" id="SSF53383">
    <property type="entry name" value="PLP-dependent transferases"/>
    <property type="match status" value="1"/>
</dbReference>
<dbReference type="GO" id="GO:0008483">
    <property type="term" value="F:transaminase activity"/>
    <property type="evidence" value="ECO:0007669"/>
    <property type="project" value="UniProtKB-KW"/>
</dbReference>
<dbReference type="OrthoDB" id="9804366at2"/>
<name>A0A3D8J758_9HELI</name>
<reference evidence="3 4" key="1">
    <citation type="submission" date="2018-04" db="EMBL/GenBank/DDBJ databases">
        <title>Novel Campyloabacter and Helicobacter Species and Strains.</title>
        <authorList>
            <person name="Mannion A.J."/>
            <person name="Shen Z."/>
            <person name="Fox J.G."/>
        </authorList>
    </citation>
    <scope>NUCLEOTIDE SEQUENCE [LARGE SCALE GENOMIC DNA]</scope>
    <source>
        <strain evidence="3 4">MIT 04-9362</strain>
    </source>
</reference>
<gene>
    <name evidence="3" type="ORF">CQA57_05110</name>
</gene>
<dbReference type="InterPro" id="IPR015421">
    <property type="entry name" value="PyrdxlP-dep_Trfase_major"/>
</dbReference>
<evidence type="ECO:0000313" key="3">
    <source>
        <dbReference type="EMBL" id="RDU73268.1"/>
    </source>
</evidence>